<dbReference type="GO" id="GO:0005829">
    <property type="term" value="C:cytosol"/>
    <property type="evidence" value="ECO:0007669"/>
    <property type="project" value="TreeGrafter"/>
</dbReference>
<keyword evidence="17" id="KW-1185">Reference proteome</keyword>
<feature type="active site" description="Proton donor/acceptor" evidence="12 14">
    <location>
        <position position="139"/>
    </location>
</feature>
<dbReference type="InterPro" id="IPR013785">
    <property type="entry name" value="Aldolase_TIM"/>
</dbReference>
<feature type="site" description="Part of a proton relay during catalysis" evidence="12">
    <location>
        <position position="113"/>
    </location>
</feature>
<comment type="subcellular location">
    <subcellularLocation>
        <location evidence="12">Cytoplasm</location>
    </subcellularLocation>
</comment>
<name>A0A401IVJ0_9LACO</name>
<proteinExistence type="inferred from homology"/>
<evidence type="ECO:0000256" key="4">
    <source>
        <dbReference type="ARBA" id="ARBA00012086"/>
    </source>
</evidence>
<dbReference type="OrthoDB" id="9782828at2"/>
<evidence type="ECO:0000256" key="7">
    <source>
        <dbReference type="ARBA" id="ARBA00022915"/>
    </source>
</evidence>
<dbReference type="EC" id="4.3.3.7" evidence="4 12"/>
<dbReference type="UniPathway" id="UPA00034">
    <property type="reaction ID" value="UER00017"/>
</dbReference>
<dbReference type="GO" id="GO:0009089">
    <property type="term" value="P:lysine biosynthetic process via diaminopimelate"/>
    <property type="evidence" value="ECO:0007669"/>
    <property type="project" value="UniProtKB-UniRule"/>
</dbReference>
<dbReference type="CDD" id="cd00950">
    <property type="entry name" value="DHDPS"/>
    <property type="match status" value="1"/>
</dbReference>
<comment type="subunit">
    <text evidence="12">Homotetramer; dimer of dimers.</text>
</comment>
<keyword evidence="7 12" id="KW-0220">Diaminopimelate biosynthesis</keyword>
<dbReference type="NCBIfam" id="TIGR00674">
    <property type="entry name" value="dapA"/>
    <property type="match status" value="1"/>
</dbReference>
<comment type="function">
    <text evidence="1 12">Catalyzes the condensation of (S)-aspartate-beta-semialdehyde [(S)-ASA] and pyruvate to 4-hydroxy-tetrahydrodipicolinate (HTPA).</text>
</comment>
<dbReference type="PANTHER" id="PTHR12128:SF66">
    <property type="entry name" value="4-HYDROXY-2-OXOGLUTARATE ALDOLASE, MITOCHONDRIAL"/>
    <property type="match status" value="1"/>
</dbReference>
<feature type="binding site" evidence="12 15">
    <location>
        <position position="208"/>
    </location>
    <ligand>
        <name>pyruvate</name>
        <dbReference type="ChEBI" id="CHEBI:15361"/>
    </ligand>
</feature>
<keyword evidence="5 12" id="KW-0963">Cytoplasm</keyword>
<evidence type="ECO:0000256" key="10">
    <source>
        <dbReference type="ARBA" id="ARBA00023270"/>
    </source>
</evidence>
<evidence type="ECO:0000256" key="12">
    <source>
        <dbReference type="HAMAP-Rule" id="MF_00418"/>
    </source>
</evidence>
<sequence length="294" mass="31489">MGITLKQAQIITAMVTPFTSDDRVDPESLQTLLEYLLDHGTQGILINGTTGEGPNLTNEEKMFMVKHTLALVNKRVPVIVGAGSNSTKASIENVQELAAFSGIAALLVVVPYYNKPDQAGMIAHFTAVADASKFPIIIYNIPGRTGVKMEVETVLKLAEHPNIVGIKNCTGANDLSLLIENSPADFLVYSGEDEDALVVKTIGGAGIISVASHLLGEQIAQMYDKVDAGEIKDAGQIMRRLTPKIAALFSLPSPAPVKALLNLRGILVGQPRLPILPANTVQQQTLVKIVEQKY</sequence>
<dbReference type="InterPro" id="IPR020624">
    <property type="entry name" value="Schiff_base-form_aldolases_CS"/>
</dbReference>
<keyword evidence="8 12" id="KW-0457">Lysine biosynthesis</keyword>
<evidence type="ECO:0000256" key="6">
    <source>
        <dbReference type="ARBA" id="ARBA00022605"/>
    </source>
</evidence>
<evidence type="ECO:0000256" key="3">
    <source>
        <dbReference type="ARBA" id="ARBA00007592"/>
    </source>
</evidence>
<dbReference type="Pfam" id="PF00701">
    <property type="entry name" value="DHDPS"/>
    <property type="match status" value="1"/>
</dbReference>
<keyword evidence="10 12" id="KW-0704">Schiff base</keyword>
<dbReference type="PANTHER" id="PTHR12128">
    <property type="entry name" value="DIHYDRODIPICOLINATE SYNTHASE"/>
    <property type="match status" value="1"/>
</dbReference>
<feature type="site" description="Part of a proton relay during catalysis" evidence="12">
    <location>
        <position position="49"/>
    </location>
</feature>
<evidence type="ECO:0000313" key="16">
    <source>
        <dbReference type="EMBL" id="GBG95571.1"/>
    </source>
</evidence>
<dbReference type="SMART" id="SM01130">
    <property type="entry name" value="DHDPS"/>
    <property type="match status" value="1"/>
</dbReference>
<feature type="binding site" evidence="12 15">
    <location>
        <position position="50"/>
    </location>
    <ligand>
        <name>pyruvate</name>
        <dbReference type="ChEBI" id="CHEBI:15361"/>
    </ligand>
</feature>
<comment type="catalytic activity">
    <reaction evidence="11 12">
        <text>L-aspartate 4-semialdehyde + pyruvate = (2S,4S)-4-hydroxy-2,3,4,5-tetrahydrodipicolinate + H2O + H(+)</text>
        <dbReference type="Rhea" id="RHEA:34171"/>
        <dbReference type="ChEBI" id="CHEBI:15361"/>
        <dbReference type="ChEBI" id="CHEBI:15377"/>
        <dbReference type="ChEBI" id="CHEBI:15378"/>
        <dbReference type="ChEBI" id="CHEBI:67139"/>
        <dbReference type="ChEBI" id="CHEBI:537519"/>
        <dbReference type="EC" id="4.3.3.7"/>
    </reaction>
</comment>
<keyword evidence="6 12" id="KW-0028">Amino-acid biosynthesis</keyword>
<evidence type="ECO:0000256" key="2">
    <source>
        <dbReference type="ARBA" id="ARBA00005120"/>
    </source>
</evidence>
<dbReference type="GO" id="GO:0008840">
    <property type="term" value="F:4-hydroxy-tetrahydrodipicolinate synthase activity"/>
    <property type="evidence" value="ECO:0007669"/>
    <property type="project" value="UniProtKB-UniRule"/>
</dbReference>
<organism evidence="16 17">
    <name type="scientific">Ligilactobacillus salitolerans</name>
    <dbReference type="NCBI Taxonomy" id="1808352"/>
    <lineage>
        <taxon>Bacteria</taxon>
        <taxon>Bacillati</taxon>
        <taxon>Bacillota</taxon>
        <taxon>Bacilli</taxon>
        <taxon>Lactobacillales</taxon>
        <taxon>Lactobacillaceae</taxon>
        <taxon>Ligilactobacillus</taxon>
    </lineage>
</organism>
<dbReference type="InterPro" id="IPR005263">
    <property type="entry name" value="DapA"/>
</dbReference>
<dbReference type="GO" id="GO:0019877">
    <property type="term" value="P:diaminopimelate biosynthetic process"/>
    <property type="evidence" value="ECO:0007669"/>
    <property type="project" value="UniProtKB-UniRule"/>
</dbReference>
<protein>
    <recommendedName>
        <fullName evidence="4 12">4-hydroxy-tetrahydrodipicolinate synthase</fullName>
        <shortName evidence="12">HTPA synthase</shortName>
        <ecNumber evidence="4 12">4.3.3.7</ecNumber>
    </recommendedName>
</protein>
<gene>
    <name evidence="12 16" type="primary">dapA</name>
    <name evidence="16" type="ORF">LFYK43_20300</name>
</gene>
<dbReference type="SUPFAM" id="SSF51569">
    <property type="entry name" value="Aldolase"/>
    <property type="match status" value="1"/>
</dbReference>
<comment type="caution">
    <text evidence="12">Was originally thought to be a dihydrodipicolinate synthase (DHDPS), catalyzing the condensation of (S)-aspartate-beta-semialdehyde [(S)-ASA] and pyruvate to dihydrodipicolinate (DHDP). However, it was shown in E.coli that the product of the enzymatic reaction is not dihydrodipicolinate but in fact (4S)-4-hydroxy-2,3,4,5-tetrahydro-(2S)-dipicolinic acid (HTPA), and that the consecutive dehydration reaction leading to DHDP is not spontaneous but catalyzed by DapB.</text>
</comment>
<dbReference type="PRINTS" id="PR00146">
    <property type="entry name" value="DHPICSNTHASE"/>
</dbReference>
<keyword evidence="9 12" id="KW-0456">Lyase</keyword>
<comment type="pathway">
    <text evidence="2 12">Amino-acid biosynthesis; L-lysine biosynthesis via DAP pathway; (S)-tetrahydrodipicolinate from L-aspartate: step 3/4.</text>
</comment>
<evidence type="ECO:0000256" key="5">
    <source>
        <dbReference type="ARBA" id="ARBA00022490"/>
    </source>
</evidence>
<dbReference type="Proteomes" id="UP000286848">
    <property type="component" value="Unassembled WGS sequence"/>
</dbReference>
<dbReference type="PROSITE" id="PS00665">
    <property type="entry name" value="DHDPS_1"/>
    <property type="match status" value="1"/>
</dbReference>
<evidence type="ECO:0000256" key="9">
    <source>
        <dbReference type="ARBA" id="ARBA00023239"/>
    </source>
</evidence>
<reference evidence="16 17" key="1">
    <citation type="journal article" date="2019" name="Int. J. Syst. Evol. Microbiol.">
        <title>Lactobacillus salitolerans sp. nov., a novel lactic acid bacterium isolated from spent mushroom substrates.</title>
        <authorList>
            <person name="Tohno M."/>
            <person name="Tanizawa Y."/>
            <person name="Kojima Y."/>
            <person name="Sakamoto M."/>
            <person name="Nakamura Y."/>
            <person name="Ohkuma M."/>
            <person name="Kobayashi H."/>
        </authorList>
    </citation>
    <scope>NUCLEOTIDE SEQUENCE [LARGE SCALE GENOMIC DNA]</scope>
    <source>
        <strain evidence="16 17">YK43</strain>
    </source>
</reference>
<evidence type="ECO:0000256" key="11">
    <source>
        <dbReference type="ARBA" id="ARBA00047836"/>
    </source>
</evidence>
<dbReference type="InterPro" id="IPR002220">
    <property type="entry name" value="DapA-like"/>
</dbReference>
<dbReference type="PIRSF" id="PIRSF001365">
    <property type="entry name" value="DHDPS"/>
    <property type="match status" value="1"/>
</dbReference>
<comment type="similarity">
    <text evidence="3 12 13">Belongs to the DapA family.</text>
</comment>
<evidence type="ECO:0000256" key="14">
    <source>
        <dbReference type="PIRSR" id="PIRSR001365-1"/>
    </source>
</evidence>
<feature type="active site" description="Schiff-base intermediate with substrate" evidence="12 14">
    <location>
        <position position="167"/>
    </location>
</feature>
<evidence type="ECO:0000256" key="8">
    <source>
        <dbReference type="ARBA" id="ARBA00023154"/>
    </source>
</evidence>
<dbReference type="AlphaFoldDB" id="A0A401IVJ0"/>
<comment type="caution">
    <text evidence="16">The sequence shown here is derived from an EMBL/GenBank/DDBJ whole genome shotgun (WGS) entry which is preliminary data.</text>
</comment>
<dbReference type="Gene3D" id="3.20.20.70">
    <property type="entry name" value="Aldolase class I"/>
    <property type="match status" value="1"/>
</dbReference>
<accession>A0A401IVJ0</accession>
<evidence type="ECO:0000313" key="17">
    <source>
        <dbReference type="Proteomes" id="UP000286848"/>
    </source>
</evidence>
<dbReference type="EMBL" id="BFFP01000041">
    <property type="protein sequence ID" value="GBG95571.1"/>
    <property type="molecule type" value="Genomic_DNA"/>
</dbReference>
<evidence type="ECO:0000256" key="1">
    <source>
        <dbReference type="ARBA" id="ARBA00003294"/>
    </source>
</evidence>
<dbReference type="HAMAP" id="MF_00418">
    <property type="entry name" value="DapA"/>
    <property type="match status" value="1"/>
</dbReference>
<evidence type="ECO:0000256" key="15">
    <source>
        <dbReference type="PIRSR" id="PIRSR001365-2"/>
    </source>
</evidence>
<evidence type="ECO:0000256" key="13">
    <source>
        <dbReference type="PIRNR" id="PIRNR001365"/>
    </source>
</evidence>